<keyword evidence="4" id="KW-1185">Reference proteome</keyword>
<dbReference type="AlphaFoldDB" id="A0A853BHY9"/>
<accession>A0A853BHY9</accession>
<dbReference type="RefSeq" id="WP_179766686.1">
    <property type="nucleotide sequence ID" value="NZ_JACCFO010000001.1"/>
</dbReference>
<dbReference type="Proteomes" id="UP000575985">
    <property type="component" value="Unassembled WGS sequence"/>
</dbReference>
<name>A0A853BHY9_9ACTN</name>
<organism evidence="3 4">
    <name type="scientific">Streptomonospora nanhaiensis</name>
    <dbReference type="NCBI Taxonomy" id="1323731"/>
    <lineage>
        <taxon>Bacteria</taxon>
        <taxon>Bacillati</taxon>
        <taxon>Actinomycetota</taxon>
        <taxon>Actinomycetes</taxon>
        <taxon>Streptosporangiales</taxon>
        <taxon>Nocardiopsidaceae</taxon>
        <taxon>Streptomonospora</taxon>
    </lineage>
</organism>
<dbReference type="Pfam" id="PF01381">
    <property type="entry name" value="HTH_3"/>
    <property type="match status" value="1"/>
</dbReference>
<dbReference type="InterPro" id="IPR012349">
    <property type="entry name" value="Split_barrel_FMN-bd"/>
</dbReference>
<dbReference type="InterPro" id="IPR024747">
    <property type="entry name" value="Pyridox_Oxase-rel"/>
</dbReference>
<feature type="domain" description="HTH cro/C1-type" evidence="2">
    <location>
        <begin position="18"/>
        <end position="70"/>
    </location>
</feature>
<dbReference type="SMART" id="SM00530">
    <property type="entry name" value="HTH_XRE"/>
    <property type="match status" value="1"/>
</dbReference>
<dbReference type="EMBL" id="JACCFO010000001">
    <property type="protein sequence ID" value="NYI95098.1"/>
    <property type="molecule type" value="Genomic_DNA"/>
</dbReference>
<evidence type="ECO:0000313" key="4">
    <source>
        <dbReference type="Proteomes" id="UP000575985"/>
    </source>
</evidence>
<dbReference type="Gene3D" id="2.30.110.10">
    <property type="entry name" value="Electron Transport, Fmn-binding Protein, Chain A"/>
    <property type="match status" value="1"/>
</dbReference>
<protein>
    <recommendedName>
        <fullName evidence="2">HTH cro/C1-type domain-containing protein</fullName>
    </recommendedName>
</protein>
<comment type="caution">
    <text evidence="3">The sequence shown here is derived from an EMBL/GenBank/DDBJ whole genome shotgun (WGS) entry which is preliminary data.</text>
</comment>
<dbReference type="Gene3D" id="1.10.260.40">
    <property type="entry name" value="lambda repressor-like DNA-binding domains"/>
    <property type="match status" value="1"/>
</dbReference>
<dbReference type="SUPFAM" id="SSF50475">
    <property type="entry name" value="FMN-binding split barrel"/>
    <property type="match status" value="1"/>
</dbReference>
<feature type="region of interest" description="Disordered" evidence="1">
    <location>
        <begin position="1"/>
        <end position="24"/>
    </location>
</feature>
<dbReference type="GO" id="GO:0003677">
    <property type="term" value="F:DNA binding"/>
    <property type="evidence" value="ECO:0007669"/>
    <property type="project" value="InterPro"/>
</dbReference>
<dbReference type="Pfam" id="PF12900">
    <property type="entry name" value="Pyridox_ox_2"/>
    <property type="match status" value="1"/>
</dbReference>
<dbReference type="CDD" id="cd00093">
    <property type="entry name" value="HTH_XRE"/>
    <property type="match status" value="1"/>
</dbReference>
<evidence type="ECO:0000313" key="3">
    <source>
        <dbReference type="EMBL" id="NYI95098.1"/>
    </source>
</evidence>
<evidence type="ECO:0000259" key="2">
    <source>
        <dbReference type="PROSITE" id="PS50943"/>
    </source>
</evidence>
<gene>
    <name evidence="3" type="ORF">HNR12_001375</name>
</gene>
<reference evidence="3 4" key="1">
    <citation type="submission" date="2020-07" db="EMBL/GenBank/DDBJ databases">
        <title>Sequencing the genomes of 1000 actinobacteria strains.</title>
        <authorList>
            <person name="Klenk H.-P."/>
        </authorList>
    </citation>
    <scope>NUCLEOTIDE SEQUENCE [LARGE SCALE GENOMIC DNA]</scope>
    <source>
        <strain evidence="3 4">DSM 45927</strain>
    </source>
</reference>
<dbReference type="SUPFAM" id="SSF47413">
    <property type="entry name" value="lambda repressor-like DNA-binding domains"/>
    <property type="match status" value="1"/>
</dbReference>
<dbReference type="InterPro" id="IPR001387">
    <property type="entry name" value="Cro/C1-type_HTH"/>
</dbReference>
<sequence>MGQTHGFDGGDLGRRSARRRRELGLTREEVAERAGMAPGYVAYMEENPAQVTRGSLYRLAEALQTTPDHLLGTDTGIPPGSTATAVPAPLLTALDSQECMELIARGGIGRIAFTSAGTAVPTVLPVNFALAGGSVVLRTREGGVIAEHAPGPVAFEVDRIDDAMSQGWSVLVRGVAHRVRDAAERAALEADTDVRPWAGGEREVWIRVVPEAVSGRRVADARRP</sequence>
<proteinExistence type="predicted"/>
<evidence type="ECO:0000256" key="1">
    <source>
        <dbReference type="SAM" id="MobiDB-lite"/>
    </source>
</evidence>
<dbReference type="PROSITE" id="PS50943">
    <property type="entry name" value="HTH_CROC1"/>
    <property type="match status" value="1"/>
</dbReference>
<dbReference type="InterPro" id="IPR010982">
    <property type="entry name" value="Lambda_DNA-bd_dom_sf"/>
</dbReference>